<name>A0AAP1REV4_9FLAO</name>
<organism evidence="2 3">
    <name type="scientific">Tenacibaculum finnmarkense genomovar finnmarkense</name>
    <dbReference type="NCBI Taxonomy" id="1458503"/>
    <lineage>
        <taxon>Bacteria</taxon>
        <taxon>Pseudomonadati</taxon>
        <taxon>Bacteroidota</taxon>
        <taxon>Flavobacteriia</taxon>
        <taxon>Flavobacteriales</taxon>
        <taxon>Flavobacteriaceae</taxon>
        <taxon>Tenacibaculum</taxon>
        <taxon>Tenacibaculum finnmarkense</taxon>
    </lineage>
</organism>
<proteinExistence type="predicted"/>
<dbReference type="SUPFAM" id="SSF52540">
    <property type="entry name" value="P-loop containing nucleoside triphosphate hydrolases"/>
    <property type="match status" value="1"/>
</dbReference>
<dbReference type="RefSeq" id="WP_101955887.1">
    <property type="nucleotide sequence ID" value="NZ_JAJHTL010000013.1"/>
</dbReference>
<dbReference type="InterPro" id="IPR041685">
    <property type="entry name" value="AAA_GajA/Old/RecF-like"/>
</dbReference>
<comment type="caution">
    <text evidence="2">The sequence shown here is derived from an EMBL/GenBank/DDBJ whole genome shotgun (WGS) entry which is preliminary data.</text>
</comment>
<dbReference type="InterPro" id="IPR027417">
    <property type="entry name" value="P-loop_NTPase"/>
</dbReference>
<feature type="domain" description="Endonuclease GajA/Old nuclease/RecF-like AAA" evidence="1">
    <location>
        <begin position="1"/>
        <end position="367"/>
    </location>
</feature>
<evidence type="ECO:0000313" key="3">
    <source>
        <dbReference type="Proteomes" id="UP000806077"/>
    </source>
</evidence>
<sequence>MIIALIIRHYKVYKGINYIPLSDGTKFSSILGENGAGKSSILEAFDCFFNKKPFTDWSINYEAKAEGVSGDNRPYILPFFLISKNKLRNTLNADVEQYKKAEKLSEFLWSATEKAKDTSLDEFYKQTKTLKEKINSEDYLLLAVGKRYRDNGCFFGSYHRKLSFINDEPKKGYEEDELQKYFKGFYEYIISHYSYLYIPVETDVQTYTQLETQDMQKLMDKNIQIEIENAITQKTVNQINKQLDKFVKDIEGVLEKYKYKGKFKNSLTMPDLVSKIIESYFSTKELNKKIVGSTKTIPVKELSSGEKRKALIDLAYSFLKRNTDRTSNLIIAIDEPESSLHVSSCYQQFEKLIEIAKEGHQVLITTHWYGFLPIVTKGTATSINKSIDNKITSNFFSLSNFREFIKQEKARLKKEKSREPLSIDYRIKSYNDLIQSIVISIIQEEPYNWIICEGSSEKIYFEYYFNQEIKDNKLRILPVGGYQEVMKIYNYLLGPFKDSDYDKKGKIICLIDTDASRVDVETVIKHKNLYFKRLVFNKKDDTILYDVNSDLTEETTIEDSLDSSIYIDTLKYFSIENSELESLLVDKNIKEGSVYSKSALDLRDSEKDVIKEFFNKNLGQNKLDFAEKYIEISVEKDEPKFLDWIENIKNIINN</sequence>
<gene>
    <name evidence="2" type="ORF">F7645_04890</name>
</gene>
<dbReference type="AlphaFoldDB" id="A0AAP1REV4"/>
<reference evidence="2 3" key="1">
    <citation type="journal article" date="2020" name="Int. J. Syst. Evol. Microbiol.">
        <title>Tenacibaculum piscium sp. nov., isolated from skin ulcers of sea-farmed fish, and description of Tenacibaculum finnmarkense sp. nov. with subdivision into genomovars finnmarkense and ulcerans.</title>
        <authorList>
            <person name="Olsen A.B."/>
            <person name="Spilsberg B."/>
            <person name="Nilsen H.K."/>
            <person name="Lagesen K."/>
            <person name="Gulla S."/>
            <person name="Avendano-Herrera R."/>
            <person name="Irgang R."/>
            <person name="Duchaud E."/>
            <person name="Colquhoun D.J."/>
        </authorList>
    </citation>
    <scope>NUCLEOTIDE SEQUENCE [LARGE SCALE GENOMIC DNA]</scope>
    <source>
        <strain evidence="2 3">TNO037</strain>
    </source>
</reference>
<evidence type="ECO:0000313" key="2">
    <source>
        <dbReference type="EMBL" id="MBE7694759.1"/>
    </source>
</evidence>
<dbReference type="CDD" id="cd00267">
    <property type="entry name" value="ABC_ATPase"/>
    <property type="match status" value="1"/>
</dbReference>
<dbReference type="GO" id="GO:0006302">
    <property type="term" value="P:double-strand break repair"/>
    <property type="evidence" value="ECO:0007669"/>
    <property type="project" value="TreeGrafter"/>
</dbReference>
<dbReference type="Proteomes" id="UP000806077">
    <property type="component" value="Unassembled WGS sequence"/>
</dbReference>
<dbReference type="EMBL" id="WXXV01000004">
    <property type="protein sequence ID" value="MBE7694759.1"/>
    <property type="molecule type" value="Genomic_DNA"/>
</dbReference>
<dbReference type="Pfam" id="PF13175">
    <property type="entry name" value="AAA_15"/>
    <property type="match status" value="1"/>
</dbReference>
<evidence type="ECO:0000259" key="1">
    <source>
        <dbReference type="Pfam" id="PF13175"/>
    </source>
</evidence>
<dbReference type="PANTHER" id="PTHR32182:SF22">
    <property type="entry name" value="ATP-DEPENDENT ENDONUCLEASE, OLD FAMILY-RELATED"/>
    <property type="match status" value="1"/>
</dbReference>
<protein>
    <submittedName>
        <fullName evidence="2">AAA family ATPase</fullName>
    </submittedName>
</protein>
<dbReference type="Gene3D" id="3.40.50.300">
    <property type="entry name" value="P-loop containing nucleotide triphosphate hydrolases"/>
    <property type="match status" value="1"/>
</dbReference>
<keyword evidence="3" id="KW-1185">Reference proteome</keyword>
<accession>A0AAP1REV4</accession>
<dbReference type="GO" id="GO:0000731">
    <property type="term" value="P:DNA synthesis involved in DNA repair"/>
    <property type="evidence" value="ECO:0007669"/>
    <property type="project" value="TreeGrafter"/>
</dbReference>
<dbReference type="PANTHER" id="PTHR32182">
    <property type="entry name" value="DNA REPLICATION AND REPAIR PROTEIN RECF"/>
    <property type="match status" value="1"/>
</dbReference>